<dbReference type="RefSeq" id="WP_336825321.1">
    <property type="nucleotide sequence ID" value="NZ_JBHTLT010000135.1"/>
</dbReference>
<dbReference type="InterPro" id="IPR000387">
    <property type="entry name" value="Tyr_Pase_dom"/>
</dbReference>
<dbReference type="InterPro" id="IPR000340">
    <property type="entry name" value="Dual-sp_phosphatase_cat-dom"/>
</dbReference>
<organism evidence="2 3">
    <name type="scientific">Sporosarcina contaminans</name>
    <dbReference type="NCBI Taxonomy" id="633403"/>
    <lineage>
        <taxon>Bacteria</taxon>
        <taxon>Bacillati</taxon>
        <taxon>Bacillota</taxon>
        <taxon>Bacilli</taxon>
        <taxon>Bacillales</taxon>
        <taxon>Caryophanaceae</taxon>
        <taxon>Sporosarcina</taxon>
    </lineage>
</organism>
<dbReference type="PANTHER" id="PTHR47216">
    <property type="match status" value="1"/>
</dbReference>
<evidence type="ECO:0000313" key="3">
    <source>
        <dbReference type="Proteomes" id="UP001597231"/>
    </source>
</evidence>
<gene>
    <name evidence="2" type="ORF">ACFQ38_18745</name>
</gene>
<dbReference type="SUPFAM" id="SSF52799">
    <property type="entry name" value="(Phosphotyrosine protein) phosphatases II"/>
    <property type="match status" value="1"/>
</dbReference>
<dbReference type="PROSITE" id="PS50056">
    <property type="entry name" value="TYR_PHOSPHATASE_2"/>
    <property type="match status" value="1"/>
</dbReference>
<dbReference type="InterPro" id="IPR029021">
    <property type="entry name" value="Prot-tyrosine_phosphatase-like"/>
</dbReference>
<dbReference type="SMART" id="SM00195">
    <property type="entry name" value="DSPc"/>
    <property type="match status" value="1"/>
</dbReference>
<reference evidence="3" key="1">
    <citation type="journal article" date="2019" name="Int. J. Syst. Evol. Microbiol.">
        <title>The Global Catalogue of Microorganisms (GCM) 10K type strain sequencing project: providing services to taxonomists for standard genome sequencing and annotation.</title>
        <authorList>
            <consortium name="The Broad Institute Genomics Platform"/>
            <consortium name="The Broad Institute Genome Sequencing Center for Infectious Disease"/>
            <person name="Wu L."/>
            <person name="Ma J."/>
        </authorList>
    </citation>
    <scope>NUCLEOTIDE SEQUENCE [LARGE SCALE GENOMIC DNA]</scope>
    <source>
        <strain evidence="3">CCUG 53915</strain>
    </source>
</reference>
<feature type="domain" description="Tyrosine specific protein phosphatases" evidence="1">
    <location>
        <begin position="62"/>
        <end position="121"/>
    </location>
</feature>
<dbReference type="PANTHER" id="PTHR47216:SF4">
    <property type="entry name" value="OS01G0859400 PROTEIN"/>
    <property type="match status" value="1"/>
</dbReference>
<dbReference type="EMBL" id="JBHTLT010000135">
    <property type="protein sequence ID" value="MFD1207143.1"/>
    <property type="molecule type" value="Genomic_DNA"/>
</dbReference>
<accession>A0ABW3U4Y4</accession>
<keyword evidence="3" id="KW-1185">Reference proteome</keyword>
<name>A0ABW3U4Y4_9BACL</name>
<sequence>MSAYKALIPERIFFGGIDAIDQLLKEEKIDVIYDLRAEVNGPLASEKSVHQPLLDDAEQQDESIKEAVNKVVKAYNEGKNIYFHCNTGRGRAGTVATATLLELQKATSVDEAEQITKEIRPETNLKLSFKSALKRLYENE</sequence>
<proteinExistence type="predicted"/>
<dbReference type="InterPro" id="IPR020422">
    <property type="entry name" value="TYR_PHOSPHATASE_DUAL_dom"/>
</dbReference>
<dbReference type="Proteomes" id="UP001597231">
    <property type="component" value="Unassembled WGS sequence"/>
</dbReference>
<dbReference type="Pfam" id="PF00782">
    <property type="entry name" value="DSPc"/>
    <property type="match status" value="1"/>
</dbReference>
<protein>
    <submittedName>
        <fullName evidence="2">Dual specificity protein phosphatase family protein</fullName>
    </submittedName>
</protein>
<evidence type="ECO:0000313" key="2">
    <source>
        <dbReference type="EMBL" id="MFD1207143.1"/>
    </source>
</evidence>
<comment type="caution">
    <text evidence="2">The sequence shown here is derived from an EMBL/GenBank/DDBJ whole genome shotgun (WGS) entry which is preliminary data.</text>
</comment>
<evidence type="ECO:0000259" key="1">
    <source>
        <dbReference type="PROSITE" id="PS50056"/>
    </source>
</evidence>
<dbReference type="Gene3D" id="3.90.190.10">
    <property type="entry name" value="Protein tyrosine phosphatase superfamily"/>
    <property type="match status" value="1"/>
</dbReference>